<feature type="transmembrane region" description="Helical" evidence="5">
    <location>
        <begin position="166"/>
        <end position="190"/>
    </location>
</feature>
<dbReference type="InterPro" id="IPR002657">
    <property type="entry name" value="BilAc:Na_symport/Acr3"/>
</dbReference>
<comment type="subcellular location">
    <subcellularLocation>
        <location evidence="1">Membrane</location>
        <topology evidence="1">Multi-pass membrane protein</topology>
    </subcellularLocation>
</comment>
<feature type="transmembrane region" description="Helical" evidence="5">
    <location>
        <begin position="38"/>
        <end position="57"/>
    </location>
</feature>
<dbReference type="InterPro" id="IPR038770">
    <property type="entry name" value="Na+/solute_symporter_sf"/>
</dbReference>
<dbReference type="EMBL" id="JACIET010000003">
    <property type="protein sequence ID" value="MBB4014725.1"/>
    <property type="molecule type" value="Genomic_DNA"/>
</dbReference>
<dbReference type="AlphaFoldDB" id="A0A840BN66"/>
<evidence type="ECO:0000256" key="3">
    <source>
        <dbReference type="ARBA" id="ARBA00022989"/>
    </source>
</evidence>
<feature type="transmembrane region" description="Helical" evidence="5">
    <location>
        <begin position="63"/>
        <end position="83"/>
    </location>
</feature>
<dbReference type="GO" id="GO:0016020">
    <property type="term" value="C:membrane"/>
    <property type="evidence" value="ECO:0007669"/>
    <property type="project" value="UniProtKB-SubCell"/>
</dbReference>
<feature type="transmembrane region" description="Helical" evidence="5">
    <location>
        <begin position="131"/>
        <end position="154"/>
    </location>
</feature>
<comment type="caution">
    <text evidence="6">The sequence shown here is derived from an EMBL/GenBank/DDBJ whole genome shotgun (WGS) entry which is preliminary data.</text>
</comment>
<sequence length="278" mass="29299">MLALFFGLIKLAVAGMICALGAALPARSALYLWQRPRLLMRTLLAMYAAVPLAAVLIDEFVPLGPLARAALLVLAVSAGAPMLPRKLGPLGNSPYLFSMVVTSSVLAVAVVPAWVMWLGEHFQLDRSVSPALIAGAVGRTLLLPLFVGMLLRGLWPVPCERWANRILAVFGTLLMGLGVILIAIFGGALAQIPLRAFAALGSLLLVALAAGHLLGGPDPDERTALAITCATRHVGLAALFAASMPGPNAALVVTAYMLCSLVVTTPYLLWRRARTRKP</sequence>
<feature type="transmembrane region" description="Helical" evidence="5">
    <location>
        <begin position="196"/>
        <end position="216"/>
    </location>
</feature>
<accession>A0A840BN66</accession>
<evidence type="ECO:0000313" key="6">
    <source>
        <dbReference type="EMBL" id="MBB4014725.1"/>
    </source>
</evidence>
<protein>
    <submittedName>
        <fullName evidence="6">Putative Na+-dependent transporter</fullName>
    </submittedName>
</protein>
<evidence type="ECO:0000256" key="4">
    <source>
        <dbReference type="ARBA" id="ARBA00023136"/>
    </source>
</evidence>
<evidence type="ECO:0000313" key="7">
    <source>
        <dbReference type="Proteomes" id="UP000561045"/>
    </source>
</evidence>
<dbReference type="RefSeq" id="WP_183637813.1">
    <property type="nucleotide sequence ID" value="NZ_BAABLE010000008.1"/>
</dbReference>
<keyword evidence="7" id="KW-1185">Reference proteome</keyword>
<feature type="transmembrane region" description="Helical" evidence="5">
    <location>
        <begin position="95"/>
        <end position="119"/>
    </location>
</feature>
<gene>
    <name evidence="6" type="ORF">GGR36_004081</name>
</gene>
<keyword evidence="2 5" id="KW-0812">Transmembrane</keyword>
<organism evidence="6 7">
    <name type="scientific">Niveibacterium umoris</name>
    <dbReference type="NCBI Taxonomy" id="1193620"/>
    <lineage>
        <taxon>Bacteria</taxon>
        <taxon>Pseudomonadati</taxon>
        <taxon>Pseudomonadota</taxon>
        <taxon>Betaproteobacteria</taxon>
        <taxon>Rhodocyclales</taxon>
        <taxon>Rhodocyclaceae</taxon>
        <taxon>Niveibacterium</taxon>
    </lineage>
</organism>
<dbReference type="Proteomes" id="UP000561045">
    <property type="component" value="Unassembled WGS sequence"/>
</dbReference>
<feature type="transmembrane region" description="Helical" evidence="5">
    <location>
        <begin position="249"/>
        <end position="270"/>
    </location>
</feature>
<feature type="transmembrane region" description="Helical" evidence="5">
    <location>
        <begin position="6"/>
        <end position="26"/>
    </location>
</feature>
<evidence type="ECO:0000256" key="1">
    <source>
        <dbReference type="ARBA" id="ARBA00004141"/>
    </source>
</evidence>
<evidence type="ECO:0000256" key="2">
    <source>
        <dbReference type="ARBA" id="ARBA00022692"/>
    </source>
</evidence>
<dbReference type="Pfam" id="PF01758">
    <property type="entry name" value="SBF"/>
    <property type="match status" value="1"/>
</dbReference>
<feature type="transmembrane region" description="Helical" evidence="5">
    <location>
        <begin position="223"/>
        <end position="243"/>
    </location>
</feature>
<keyword evidence="4 5" id="KW-0472">Membrane</keyword>
<proteinExistence type="predicted"/>
<reference evidence="6 7" key="1">
    <citation type="submission" date="2020-08" db="EMBL/GenBank/DDBJ databases">
        <title>Genomic Encyclopedia of Type Strains, Phase IV (KMG-IV): sequencing the most valuable type-strain genomes for metagenomic binning, comparative biology and taxonomic classification.</title>
        <authorList>
            <person name="Goeker M."/>
        </authorList>
    </citation>
    <scope>NUCLEOTIDE SEQUENCE [LARGE SCALE GENOMIC DNA]</scope>
    <source>
        <strain evidence="6 7">DSM 106739</strain>
    </source>
</reference>
<name>A0A840BN66_9RHOO</name>
<evidence type="ECO:0000256" key="5">
    <source>
        <dbReference type="SAM" id="Phobius"/>
    </source>
</evidence>
<dbReference type="Gene3D" id="1.20.1530.20">
    <property type="match status" value="1"/>
</dbReference>
<keyword evidence="3 5" id="KW-1133">Transmembrane helix</keyword>